<keyword evidence="2" id="KW-1185">Reference proteome</keyword>
<reference evidence="2" key="1">
    <citation type="submission" date="2017-02" db="EMBL/GenBank/DDBJ databases">
        <authorList>
            <person name="Varghese N."/>
            <person name="Submissions S."/>
        </authorList>
    </citation>
    <scope>NUCLEOTIDE SEQUENCE [LARGE SCALE GENOMIC DNA]</scope>
    <source>
        <strain evidence="2">ATCC BAA-34</strain>
    </source>
</reference>
<dbReference type="Proteomes" id="UP000190102">
    <property type="component" value="Unassembled WGS sequence"/>
</dbReference>
<gene>
    <name evidence="1" type="ORF">SAMN02745119_00525</name>
</gene>
<dbReference type="OrthoDB" id="6118848at2"/>
<evidence type="ECO:0000313" key="2">
    <source>
        <dbReference type="Proteomes" id="UP000190102"/>
    </source>
</evidence>
<dbReference type="RefSeq" id="WP_078788809.1">
    <property type="nucleotide sequence ID" value="NZ_FUWR01000001.1"/>
</dbReference>
<name>A0A1T4KFA3_9BACT</name>
<protein>
    <submittedName>
        <fullName evidence="1">Uncharacterized protein</fullName>
    </submittedName>
</protein>
<accession>A0A1T4KFA3</accession>
<dbReference type="STRING" id="115783.SAMN02745119_00525"/>
<sequence>MFTAATCTTPMPTAAPLTFSTRSLDLMQRRGVTDQERERFAAILATASNAGGCSDPKSFLSNLSSDEMEILRKVHCLADPIAVNNLDFEGAYNLLMAPGEAKDLNNDGLLGIGAGKIWEYPPPNAPEAVKKAWEAATAGVPESEKWLKMAPFMAAAACANLKSDLSGFYEPGETGYKNIYADPGFSYIGQVRDILSMMDRFKGQNDVHYQENKEFLLSFLKELTVNHAV</sequence>
<dbReference type="AlphaFoldDB" id="A0A1T4KFA3"/>
<evidence type="ECO:0000313" key="1">
    <source>
        <dbReference type="EMBL" id="SJZ41112.1"/>
    </source>
</evidence>
<organism evidence="1 2">
    <name type="scientific">Trichlorobacter thiogenes</name>
    <dbReference type="NCBI Taxonomy" id="115783"/>
    <lineage>
        <taxon>Bacteria</taxon>
        <taxon>Pseudomonadati</taxon>
        <taxon>Thermodesulfobacteriota</taxon>
        <taxon>Desulfuromonadia</taxon>
        <taxon>Geobacterales</taxon>
        <taxon>Geobacteraceae</taxon>
        <taxon>Trichlorobacter</taxon>
    </lineage>
</organism>
<dbReference type="EMBL" id="FUWR01000001">
    <property type="protein sequence ID" value="SJZ41112.1"/>
    <property type="molecule type" value="Genomic_DNA"/>
</dbReference>
<proteinExistence type="predicted"/>